<accession>A0AAN9B950</accession>
<dbReference type="InterPro" id="IPR001314">
    <property type="entry name" value="Peptidase_S1A"/>
</dbReference>
<dbReference type="PANTHER" id="PTHR24264">
    <property type="entry name" value="TRYPSIN-RELATED"/>
    <property type="match status" value="1"/>
</dbReference>
<keyword evidence="2 5" id="KW-0378">Hydrolase</keyword>
<protein>
    <recommendedName>
        <fullName evidence="7">Peptidase S1 domain-containing protein</fullName>
    </recommendedName>
</protein>
<evidence type="ECO:0000259" key="7">
    <source>
        <dbReference type="PROSITE" id="PS50240"/>
    </source>
</evidence>
<organism evidence="8 9">
    <name type="scientific">Littorina saxatilis</name>
    <dbReference type="NCBI Taxonomy" id="31220"/>
    <lineage>
        <taxon>Eukaryota</taxon>
        <taxon>Metazoa</taxon>
        <taxon>Spiralia</taxon>
        <taxon>Lophotrochozoa</taxon>
        <taxon>Mollusca</taxon>
        <taxon>Gastropoda</taxon>
        <taxon>Caenogastropoda</taxon>
        <taxon>Littorinimorpha</taxon>
        <taxon>Littorinoidea</taxon>
        <taxon>Littorinidae</taxon>
        <taxon>Littorina</taxon>
    </lineage>
</organism>
<evidence type="ECO:0000256" key="2">
    <source>
        <dbReference type="ARBA" id="ARBA00022801"/>
    </source>
</evidence>
<dbReference type="Pfam" id="PF00089">
    <property type="entry name" value="Trypsin"/>
    <property type="match status" value="1"/>
</dbReference>
<dbReference type="InterPro" id="IPR043504">
    <property type="entry name" value="Peptidase_S1_PA_chymotrypsin"/>
</dbReference>
<name>A0AAN9B950_9CAEN</name>
<dbReference type="InterPro" id="IPR033116">
    <property type="entry name" value="TRYPSIN_SER"/>
</dbReference>
<keyword evidence="6" id="KW-0732">Signal</keyword>
<feature type="domain" description="Peptidase S1" evidence="7">
    <location>
        <begin position="27"/>
        <end position="276"/>
    </location>
</feature>
<dbReference type="SMART" id="SM00020">
    <property type="entry name" value="Tryp_SPc"/>
    <property type="match status" value="1"/>
</dbReference>
<dbReference type="InterPro" id="IPR018114">
    <property type="entry name" value="TRYPSIN_HIS"/>
</dbReference>
<dbReference type="GO" id="GO:0004252">
    <property type="term" value="F:serine-type endopeptidase activity"/>
    <property type="evidence" value="ECO:0007669"/>
    <property type="project" value="InterPro"/>
</dbReference>
<dbReference type="SUPFAM" id="SSF50494">
    <property type="entry name" value="Trypsin-like serine proteases"/>
    <property type="match status" value="1"/>
</dbReference>
<evidence type="ECO:0000313" key="8">
    <source>
        <dbReference type="EMBL" id="KAK7101038.1"/>
    </source>
</evidence>
<dbReference type="PROSITE" id="PS50240">
    <property type="entry name" value="TRYPSIN_DOM"/>
    <property type="match status" value="1"/>
</dbReference>
<evidence type="ECO:0000256" key="6">
    <source>
        <dbReference type="SAM" id="SignalP"/>
    </source>
</evidence>
<sequence length="278" mass="30119">MKFNLICLLLVVGANIARAAHIPEKRIVNGEVVSRGEAKFSASLWYLKPNVFTEKSGLKHVCGGILIAPQWVLTAGHCFDDTALPGLSVLSDWLVVLGENNLNKTEIGEQFFSIENIFVVPEYDMFKPTGDVALLKLNASAVNDDYTATIAVDNDPQCAVSGHECTVYGWGQAAEEPFGYGTVLQYKTEVKLQANEECVEAYNAAGYSISDLELCAYTEGTDACFGDSGGPLVCTCNGVEVVSGTVFHGEGCARKEYPGVYTRLSKFSNWIQTTISQN</sequence>
<evidence type="ECO:0000256" key="5">
    <source>
        <dbReference type="RuleBase" id="RU363034"/>
    </source>
</evidence>
<feature type="signal peptide" evidence="6">
    <location>
        <begin position="1"/>
        <end position="19"/>
    </location>
</feature>
<proteinExistence type="predicted"/>
<dbReference type="EMBL" id="JBAMIC010000011">
    <property type="protein sequence ID" value="KAK7101038.1"/>
    <property type="molecule type" value="Genomic_DNA"/>
</dbReference>
<gene>
    <name evidence="8" type="ORF">V1264_023886</name>
</gene>
<dbReference type="PROSITE" id="PS00134">
    <property type="entry name" value="TRYPSIN_HIS"/>
    <property type="match status" value="1"/>
</dbReference>
<keyword evidence="1 5" id="KW-0645">Protease</keyword>
<comment type="caution">
    <text evidence="8">The sequence shown here is derived from an EMBL/GenBank/DDBJ whole genome shotgun (WGS) entry which is preliminary data.</text>
</comment>
<keyword evidence="4" id="KW-1015">Disulfide bond</keyword>
<reference evidence="8 9" key="1">
    <citation type="submission" date="2024-02" db="EMBL/GenBank/DDBJ databases">
        <title>Chromosome-scale genome assembly of the rough periwinkle Littorina saxatilis.</title>
        <authorList>
            <person name="De Jode A."/>
            <person name="Faria R."/>
            <person name="Formenti G."/>
            <person name="Sims Y."/>
            <person name="Smith T.P."/>
            <person name="Tracey A."/>
            <person name="Wood J.M.D."/>
            <person name="Zagrodzka Z.B."/>
            <person name="Johannesson K."/>
            <person name="Butlin R.K."/>
            <person name="Leder E.H."/>
        </authorList>
    </citation>
    <scope>NUCLEOTIDE SEQUENCE [LARGE SCALE GENOMIC DNA]</scope>
    <source>
        <strain evidence="8">Snail1</strain>
        <tissue evidence="8">Muscle</tissue>
    </source>
</reference>
<evidence type="ECO:0000256" key="3">
    <source>
        <dbReference type="ARBA" id="ARBA00022825"/>
    </source>
</evidence>
<dbReference type="Proteomes" id="UP001374579">
    <property type="component" value="Unassembled WGS sequence"/>
</dbReference>
<dbReference type="CDD" id="cd00190">
    <property type="entry name" value="Tryp_SPc"/>
    <property type="match status" value="1"/>
</dbReference>
<keyword evidence="3 5" id="KW-0720">Serine protease</keyword>
<feature type="chain" id="PRO_5043014112" description="Peptidase S1 domain-containing protein" evidence="6">
    <location>
        <begin position="20"/>
        <end position="278"/>
    </location>
</feature>
<evidence type="ECO:0000313" key="9">
    <source>
        <dbReference type="Proteomes" id="UP001374579"/>
    </source>
</evidence>
<dbReference type="GO" id="GO:0006508">
    <property type="term" value="P:proteolysis"/>
    <property type="evidence" value="ECO:0007669"/>
    <property type="project" value="UniProtKB-KW"/>
</dbReference>
<dbReference type="InterPro" id="IPR001254">
    <property type="entry name" value="Trypsin_dom"/>
</dbReference>
<dbReference type="PROSITE" id="PS00135">
    <property type="entry name" value="TRYPSIN_SER"/>
    <property type="match status" value="1"/>
</dbReference>
<dbReference type="AlphaFoldDB" id="A0AAN9B950"/>
<evidence type="ECO:0000256" key="1">
    <source>
        <dbReference type="ARBA" id="ARBA00022670"/>
    </source>
</evidence>
<dbReference type="InterPro" id="IPR009003">
    <property type="entry name" value="Peptidase_S1_PA"/>
</dbReference>
<dbReference type="GO" id="GO:0005615">
    <property type="term" value="C:extracellular space"/>
    <property type="evidence" value="ECO:0007669"/>
    <property type="project" value="TreeGrafter"/>
</dbReference>
<dbReference type="PANTHER" id="PTHR24264:SF54">
    <property type="entry name" value="PEPTIDASE S1 DOMAIN-CONTAINING PROTEIN"/>
    <property type="match status" value="1"/>
</dbReference>
<dbReference type="InterPro" id="IPR050127">
    <property type="entry name" value="Serine_Proteases_S1"/>
</dbReference>
<dbReference type="Gene3D" id="2.40.10.10">
    <property type="entry name" value="Trypsin-like serine proteases"/>
    <property type="match status" value="1"/>
</dbReference>
<evidence type="ECO:0000256" key="4">
    <source>
        <dbReference type="ARBA" id="ARBA00023157"/>
    </source>
</evidence>
<keyword evidence="9" id="KW-1185">Reference proteome</keyword>
<dbReference type="PRINTS" id="PR00722">
    <property type="entry name" value="CHYMOTRYPSIN"/>
</dbReference>